<evidence type="ECO:0000313" key="1">
    <source>
        <dbReference type="EMBL" id="AYO14655.1"/>
    </source>
</evidence>
<dbReference type="EMBL" id="CP033137">
    <property type="protein sequence ID" value="AYO14655.1"/>
    <property type="molecule type" value="Genomic_DNA"/>
</dbReference>
<reference evidence="1 3" key="2">
    <citation type="submission" date="2018-10" db="EMBL/GenBank/DDBJ databases">
        <title>Whole Genome of Vibrio owensii strain 170502, isolated from Acute Hepatopancreatic Necrosis Disease (AHPND) shrimp.</title>
        <authorList>
            <person name="Yan M."/>
            <person name="Wang X."/>
            <person name="Wang Y."/>
        </authorList>
    </citation>
    <scope>NUCLEOTIDE SEQUENCE [LARGE SCALE GENOMIC DNA]</scope>
    <source>
        <strain evidence="1 3">1700302</strain>
    </source>
</reference>
<proteinExistence type="predicted"/>
<protein>
    <submittedName>
        <fullName evidence="2">Uncharacterized protein</fullName>
    </submittedName>
</protein>
<dbReference type="RefSeq" id="WP_054822810.1">
    <property type="nucleotide sequence ID" value="NZ_CP033137.1"/>
</dbReference>
<organism evidence="2 4">
    <name type="scientific">Vibrio owensii</name>
    <dbReference type="NCBI Taxonomy" id="696485"/>
    <lineage>
        <taxon>Bacteria</taxon>
        <taxon>Pseudomonadati</taxon>
        <taxon>Pseudomonadota</taxon>
        <taxon>Gammaproteobacteria</taxon>
        <taxon>Vibrionales</taxon>
        <taxon>Vibrionaceae</taxon>
        <taxon>Vibrio</taxon>
    </lineage>
</organism>
<sequence length="314" mass="35773">MSIINNAAPGSHIESLFLLDRLISDFSRSKPDGRLTEEQIKTFCVPEYLLLDSSKDANGEFKVKKNPAKKLRESLEFWREHGLWDHNDAGLRSYSELDCVDNLPARLLKTISEQEYDFLNGNKIEPLLRYLTLMMAVDKHTFVGQQVLDRSSAQTLVASVVDSSNVGRMNLNDSETKGFFDYAHLLGFVEQVDKESYFVDPTRALKVLLNANFQANEECLCDAFLARLNHKLPIFDQGEYRRVMEEVIVRDNDQWTPEQGIRLSASLSIALYRLRREGVVTYRMGSDSATRYHLTLPTGENTVITHLTYLGVPA</sequence>
<dbReference type="AlphaFoldDB" id="A0AAP9GCC7"/>
<dbReference type="Proteomes" id="UP000272136">
    <property type="component" value="Chromosome 1"/>
</dbReference>
<dbReference type="NCBIfam" id="NF041064">
    <property type="entry name" value="DpdG"/>
    <property type="match status" value="1"/>
</dbReference>
<reference evidence="2 4" key="1">
    <citation type="journal article" date="2015" name="Genome Announc.">
        <title>Draft Genome Sequence of Vibrio owensii Strain SH-14, Which Causes Shrimp Acute Hepatopancreatic Necrosis Disease.</title>
        <authorList>
            <person name="Liu L."/>
            <person name="Xiao J."/>
            <person name="Xia X."/>
            <person name="Pan Y."/>
            <person name="Yan S."/>
            <person name="Wang Y."/>
        </authorList>
    </citation>
    <scope>NUCLEOTIDE SEQUENCE [LARGE SCALE GENOMIC DNA]</scope>
    <source>
        <strain evidence="2 4">SH14</strain>
    </source>
</reference>
<accession>A0AAP9GCC7</accession>
<evidence type="ECO:0000313" key="4">
    <source>
        <dbReference type="Proteomes" id="UP000390336"/>
    </source>
</evidence>
<keyword evidence="3" id="KW-1185">Reference proteome</keyword>
<dbReference type="InterPro" id="IPR049812">
    <property type="entry name" value="DpdG-like"/>
</dbReference>
<evidence type="ECO:0000313" key="3">
    <source>
        <dbReference type="Proteomes" id="UP000272136"/>
    </source>
</evidence>
<dbReference type="EMBL" id="CP045859">
    <property type="protein sequence ID" value="QGH47668.1"/>
    <property type="molecule type" value="Genomic_DNA"/>
</dbReference>
<gene>
    <name evidence="2" type="ORF">APZ19_11400</name>
    <name evidence="1" type="ORF">D0812_09645</name>
</gene>
<name>A0AAP9GCC7_9VIBR</name>
<evidence type="ECO:0000313" key="2">
    <source>
        <dbReference type="EMBL" id="QGH47668.1"/>
    </source>
</evidence>
<reference evidence="2" key="3">
    <citation type="submission" date="2019-11" db="EMBL/GenBank/DDBJ databases">
        <title>Complete genome sequence of Vibrio owensii SH-14 isolated from shrimp with acute hepatopancreatic necrosis diease.</title>
        <authorList>
            <person name="Liang X."/>
            <person name="Wang Y."/>
        </authorList>
    </citation>
    <scope>NUCLEOTIDE SEQUENCE</scope>
    <source>
        <strain evidence="2">SH14</strain>
    </source>
</reference>
<dbReference type="Proteomes" id="UP000390336">
    <property type="component" value="Chromosome 1"/>
</dbReference>